<keyword evidence="3" id="KW-0809">Transit peptide</keyword>
<evidence type="ECO:0000313" key="9">
    <source>
        <dbReference type="Proteomes" id="UP001648503"/>
    </source>
</evidence>
<evidence type="ECO:0000259" key="7">
    <source>
        <dbReference type="Pfam" id="PF05347"/>
    </source>
</evidence>
<keyword evidence="9" id="KW-1185">Reference proteome</keyword>
<comment type="similarity">
    <text evidence="2">Belongs to the complex I LYR family.</text>
</comment>
<name>A0ABQ8EY07_9FUNG</name>
<accession>A0ABQ8EY07</accession>
<organism evidence="8 9">
    <name type="scientific">Batrachochytrium salamandrivorans</name>
    <dbReference type="NCBI Taxonomy" id="1357716"/>
    <lineage>
        <taxon>Eukaryota</taxon>
        <taxon>Fungi</taxon>
        <taxon>Fungi incertae sedis</taxon>
        <taxon>Chytridiomycota</taxon>
        <taxon>Chytridiomycota incertae sedis</taxon>
        <taxon>Chytridiomycetes</taxon>
        <taxon>Rhizophydiales</taxon>
        <taxon>Rhizophydiales incertae sedis</taxon>
        <taxon>Batrachochytrium</taxon>
    </lineage>
</organism>
<evidence type="ECO:0000313" key="8">
    <source>
        <dbReference type="EMBL" id="KAH6588643.1"/>
    </source>
</evidence>
<evidence type="ECO:0000256" key="6">
    <source>
        <dbReference type="ARBA" id="ARBA00044735"/>
    </source>
</evidence>
<feature type="domain" description="Complex 1 LYR protein" evidence="7">
    <location>
        <begin position="5"/>
        <end position="60"/>
    </location>
</feature>
<sequence>MTRSRVLQLYRDILRTTKYVAKIDKDYICSWARSDFERYRNESSQEKIEMLLSQGKVQLRTLENSVTLSKRRYNS</sequence>
<dbReference type="PANTHER" id="PTHR13675:SF0">
    <property type="entry name" value="LYR MOTIF-CONTAINING PROTEIN 2"/>
    <property type="match status" value="1"/>
</dbReference>
<evidence type="ECO:0000256" key="2">
    <source>
        <dbReference type="ARBA" id="ARBA00009508"/>
    </source>
</evidence>
<evidence type="ECO:0000256" key="4">
    <source>
        <dbReference type="ARBA" id="ARBA00023128"/>
    </source>
</evidence>
<evidence type="ECO:0000256" key="1">
    <source>
        <dbReference type="ARBA" id="ARBA00004173"/>
    </source>
</evidence>
<dbReference type="InterPro" id="IPR045293">
    <property type="entry name" value="Complex1_LYR_LYRM2"/>
</dbReference>
<comment type="subcellular location">
    <subcellularLocation>
        <location evidence="1">Mitochondrion</location>
    </subcellularLocation>
</comment>
<protein>
    <recommendedName>
        <fullName evidence="5">LYR motif-containing protein 2</fullName>
    </recommendedName>
</protein>
<dbReference type="CDD" id="cd20262">
    <property type="entry name" value="Complex1_LYR_LYRM2"/>
    <property type="match status" value="1"/>
</dbReference>
<dbReference type="Pfam" id="PF05347">
    <property type="entry name" value="Complex1_LYR"/>
    <property type="match status" value="1"/>
</dbReference>
<gene>
    <name evidence="8" type="ORF">BASA50_010604</name>
</gene>
<keyword evidence="4" id="KW-0496">Mitochondrion</keyword>
<proteinExistence type="inferred from homology"/>
<dbReference type="EMBL" id="JAFCIX010000496">
    <property type="protein sequence ID" value="KAH6588643.1"/>
    <property type="molecule type" value="Genomic_DNA"/>
</dbReference>
<dbReference type="Proteomes" id="UP001648503">
    <property type="component" value="Unassembled WGS sequence"/>
</dbReference>
<dbReference type="PANTHER" id="PTHR13675">
    <property type="entry name" value="LYR MOTIF-CONTAINING PROTEIN 2"/>
    <property type="match status" value="1"/>
</dbReference>
<evidence type="ECO:0000256" key="3">
    <source>
        <dbReference type="ARBA" id="ARBA00022946"/>
    </source>
</evidence>
<dbReference type="InterPro" id="IPR008011">
    <property type="entry name" value="Complex1_LYR_dom"/>
</dbReference>
<reference evidence="8 9" key="1">
    <citation type="submission" date="2021-02" db="EMBL/GenBank/DDBJ databases">
        <title>Variation within the Batrachochytrium salamandrivorans European outbreak.</title>
        <authorList>
            <person name="Kelly M."/>
            <person name="Pasmans F."/>
            <person name="Shea T.P."/>
            <person name="Munoz J.F."/>
            <person name="Carranza S."/>
            <person name="Cuomo C.A."/>
            <person name="Martel A."/>
        </authorList>
    </citation>
    <scope>NUCLEOTIDE SEQUENCE [LARGE SCALE GENOMIC DNA]</scope>
    <source>
        <strain evidence="8 9">AMFP18/2</strain>
    </source>
</reference>
<comment type="function">
    <text evidence="6">Involved in efficient integration of the N-module into mitochondrial respiratory chain complex I.</text>
</comment>
<evidence type="ECO:0000256" key="5">
    <source>
        <dbReference type="ARBA" id="ARBA00026235"/>
    </source>
</evidence>
<comment type="caution">
    <text evidence="8">The sequence shown here is derived from an EMBL/GenBank/DDBJ whole genome shotgun (WGS) entry which is preliminary data.</text>
</comment>